<dbReference type="EMBL" id="AMZH03000133">
    <property type="protein sequence ID" value="RRT85336.1"/>
    <property type="molecule type" value="Genomic_DNA"/>
</dbReference>
<dbReference type="GO" id="GO:0043130">
    <property type="term" value="F:ubiquitin binding"/>
    <property type="evidence" value="ECO:0007669"/>
    <property type="project" value="InterPro"/>
</dbReference>
<dbReference type="Proteomes" id="UP000287651">
    <property type="component" value="Unassembled WGS sequence"/>
</dbReference>
<dbReference type="Gene3D" id="1.25.40.90">
    <property type="match status" value="1"/>
</dbReference>
<dbReference type="InterPro" id="IPR002014">
    <property type="entry name" value="VHS_dom"/>
</dbReference>
<evidence type="ECO:0000256" key="2">
    <source>
        <dbReference type="SAM" id="MobiDB-lite"/>
    </source>
</evidence>
<comment type="caution">
    <text evidence="4">The sequence shown here is derived from an EMBL/GenBank/DDBJ whole genome shotgun (WGS) entry which is preliminary data.</text>
</comment>
<name>A0A427BAC4_ENSVE</name>
<dbReference type="GO" id="GO:0035091">
    <property type="term" value="F:phosphatidylinositol binding"/>
    <property type="evidence" value="ECO:0007669"/>
    <property type="project" value="InterPro"/>
</dbReference>
<reference evidence="4 5" key="1">
    <citation type="journal article" date="2014" name="Agronomy (Basel)">
        <title>A Draft Genome Sequence for Ensete ventricosum, the Drought-Tolerant Tree Against Hunger.</title>
        <authorList>
            <person name="Harrison J."/>
            <person name="Moore K.A."/>
            <person name="Paszkiewicz K."/>
            <person name="Jones T."/>
            <person name="Grant M."/>
            <person name="Ambacheew D."/>
            <person name="Muzemil S."/>
            <person name="Studholme D.J."/>
        </authorList>
    </citation>
    <scope>NUCLEOTIDE SEQUENCE [LARGE SCALE GENOMIC DNA]</scope>
</reference>
<evidence type="ECO:0000256" key="1">
    <source>
        <dbReference type="ARBA" id="ARBA00007708"/>
    </source>
</evidence>
<dbReference type="SUPFAM" id="SSF48464">
    <property type="entry name" value="ENTH/VHS domain"/>
    <property type="match status" value="1"/>
</dbReference>
<feature type="region of interest" description="Disordered" evidence="2">
    <location>
        <begin position="340"/>
        <end position="361"/>
    </location>
</feature>
<evidence type="ECO:0000313" key="4">
    <source>
        <dbReference type="EMBL" id="RRT85336.1"/>
    </source>
</evidence>
<evidence type="ECO:0000259" key="3">
    <source>
        <dbReference type="PROSITE" id="PS50179"/>
    </source>
</evidence>
<dbReference type="PANTHER" id="PTHR45898">
    <property type="entry name" value="TOM1-LIKE PROTEIN"/>
    <property type="match status" value="1"/>
</dbReference>
<dbReference type="AlphaFoldDB" id="A0A427BAC4"/>
<dbReference type="InterPro" id="IPR008942">
    <property type="entry name" value="ENTH_VHS"/>
</dbReference>
<dbReference type="PROSITE" id="PS50179">
    <property type="entry name" value="VHS"/>
    <property type="match status" value="1"/>
</dbReference>
<feature type="domain" description="VHS" evidence="3">
    <location>
        <begin position="289"/>
        <end position="325"/>
    </location>
</feature>
<organism evidence="4 5">
    <name type="scientific">Ensete ventricosum</name>
    <name type="common">Abyssinian banana</name>
    <name type="synonym">Musa ensete</name>
    <dbReference type="NCBI Taxonomy" id="4639"/>
    <lineage>
        <taxon>Eukaryota</taxon>
        <taxon>Viridiplantae</taxon>
        <taxon>Streptophyta</taxon>
        <taxon>Embryophyta</taxon>
        <taxon>Tracheophyta</taxon>
        <taxon>Spermatophyta</taxon>
        <taxon>Magnoliopsida</taxon>
        <taxon>Liliopsida</taxon>
        <taxon>Zingiberales</taxon>
        <taxon>Musaceae</taxon>
        <taxon>Ensete</taxon>
    </lineage>
</organism>
<comment type="similarity">
    <text evidence="1">Belongs to the TOM1 family.</text>
</comment>
<protein>
    <recommendedName>
        <fullName evidence="3">VHS domain-containing protein</fullName>
    </recommendedName>
</protein>
<sequence>MLVEVCLAAGTLATSDPPSSTKSCETLCHGGGVSTTWLGSCAQASPRRSLKRRERSAWSWLCISGCSCSDVRLEMLLFGGSYRVLHEGLVRVGAPDLTLSRCSCSDVRLEMLLFGGSYRVLHEGLVRVEARKKNEHRLRAWRIFQSRQNGRWLASPRGQRRQLSSSRRLRHERLAKGVADDRRRGERFHLGRYGDCVPEKAETPINRPSSPHKRTGIRVGQTRISSVRDFLFAAPDARFLPFRSSAKGTPPVVLVRIRFDSHRNKSSVGSAVTHDFEAAAMAGALVDRATSDMLMRPDWAMNVQICDILNRDPGLLFFSHQRNGVVFPQKCERSSPVCARPQARPLRSHPPPVRSPEFQNKARGSSIPPAFPVLRCFPIILSATCNIL</sequence>
<dbReference type="GO" id="GO:0043328">
    <property type="term" value="P:protein transport to vacuole involved in ubiquitin-dependent protein catabolic process via the multivesicular body sorting pathway"/>
    <property type="evidence" value="ECO:0007669"/>
    <property type="project" value="InterPro"/>
</dbReference>
<dbReference type="PANTHER" id="PTHR45898:SF4">
    <property type="entry name" value="TARGET OF MYB PROTEIN 1"/>
    <property type="match status" value="1"/>
</dbReference>
<gene>
    <name evidence="4" type="ORF">B296_00008782</name>
</gene>
<proteinExistence type="inferred from homology"/>
<dbReference type="InterPro" id="IPR044836">
    <property type="entry name" value="TOL_plant"/>
</dbReference>
<evidence type="ECO:0000313" key="5">
    <source>
        <dbReference type="Proteomes" id="UP000287651"/>
    </source>
</evidence>
<accession>A0A427BAC4</accession>